<protein>
    <submittedName>
        <fullName evidence="2">Uncharacterized protein</fullName>
    </submittedName>
</protein>
<evidence type="ECO:0000313" key="2">
    <source>
        <dbReference type="EMBL" id="KIO15707.1"/>
    </source>
</evidence>
<feature type="compositionally biased region" description="Basic and acidic residues" evidence="1">
    <location>
        <begin position="58"/>
        <end position="82"/>
    </location>
</feature>
<name>A0A0C3L1U9_9AGAM</name>
<feature type="compositionally biased region" description="Low complexity" evidence="1">
    <location>
        <begin position="169"/>
        <end position="182"/>
    </location>
</feature>
<dbReference type="EMBL" id="KN823864">
    <property type="protein sequence ID" value="KIO15707.1"/>
    <property type="molecule type" value="Genomic_DNA"/>
</dbReference>
<dbReference type="Proteomes" id="UP000054248">
    <property type="component" value="Unassembled WGS sequence"/>
</dbReference>
<reference evidence="2 3" key="1">
    <citation type="submission" date="2014-04" db="EMBL/GenBank/DDBJ databases">
        <authorList>
            <consortium name="DOE Joint Genome Institute"/>
            <person name="Kuo A."/>
            <person name="Girlanda M."/>
            <person name="Perotto S."/>
            <person name="Kohler A."/>
            <person name="Nagy L.G."/>
            <person name="Floudas D."/>
            <person name="Copeland A."/>
            <person name="Barry K.W."/>
            <person name="Cichocki N."/>
            <person name="Veneault-Fourrey C."/>
            <person name="LaButti K."/>
            <person name="Lindquist E.A."/>
            <person name="Lipzen A."/>
            <person name="Lundell T."/>
            <person name="Morin E."/>
            <person name="Murat C."/>
            <person name="Sun H."/>
            <person name="Tunlid A."/>
            <person name="Henrissat B."/>
            <person name="Grigoriev I.V."/>
            <person name="Hibbett D.S."/>
            <person name="Martin F."/>
            <person name="Nordberg H.P."/>
            <person name="Cantor M.N."/>
            <person name="Hua S.X."/>
        </authorList>
    </citation>
    <scope>NUCLEOTIDE SEQUENCE [LARGE SCALE GENOMIC DNA]</scope>
    <source>
        <strain evidence="2 3">MUT 4182</strain>
    </source>
</reference>
<keyword evidence="3" id="KW-1185">Reference proteome</keyword>
<feature type="region of interest" description="Disordered" evidence="1">
    <location>
        <begin position="48"/>
        <end position="82"/>
    </location>
</feature>
<gene>
    <name evidence="2" type="ORF">M407DRAFT_13176</name>
</gene>
<evidence type="ECO:0000256" key="1">
    <source>
        <dbReference type="SAM" id="MobiDB-lite"/>
    </source>
</evidence>
<organism evidence="2 3">
    <name type="scientific">Tulasnella calospora MUT 4182</name>
    <dbReference type="NCBI Taxonomy" id="1051891"/>
    <lineage>
        <taxon>Eukaryota</taxon>
        <taxon>Fungi</taxon>
        <taxon>Dikarya</taxon>
        <taxon>Basidiomycota</taxon>
        <taxon>Agaricomycotina</taxon>
        <taxon>Agaricomycetes</taxon>
        <taxon>Cantharellales</taxon>
        <taxon>Tulasnellaceae</taxon>
        <taxon>Tulasnella</taxon>
    </lineage>
</organism>
<proteinExistence type="predicted"/>
<feature type="region of interest" description="Disordered" evidence="1">
    <location>
        <begin position="113"/>
        <end position="192"/>
    </location>
</feature>
<dbReference type="AlphaFoldDB" id="A0A0C3L1U9"/>
<evidence type="ECO:0000313" key="3">
    <source>
        <dbReference type="Proteomes" id="UP000054248"/>
    </source>
</evidence>
<dbReference type="HOGENOM" id="CLU_842490_0_0_1"/>
<sequence length="330" mass="35677">MHLSALTSDFVTAGSSAVSKYGVRLSSWLWRGGGTTFLPVPRRERGRGTWLRAGRGPNEGKRFLKSERRGRRGRSDNLHQHYIEGVKGEVVEQESIADEGSPGPLSTTLLAVQEPREEKEPSPPTEQPQTLKLSEQPMRLPTGPPPTLKPATELAAPLAKPTQMKKPRSVSGSTSGRPPSTGARKAAPLSEKPVNVVGARGGISVVFRNRRNQTNIKSPQGPSSGMLFHLEVTGFLTWTLLRQNSGVPVLRLGRDVAYLSTVEFACGVGRAICVAKGWRSGLKKSGSIVSNVPVDERSQGTNGNEPVHRCSLLGNRVAFVEMLISSPLRK</sequence>
<reference evidence="3" key="2">
    <citation type="submission" date="2015-01" db="EMBL/GenBank/DDBJ databases">
        <title>Evolutionary Origins and Diversification of the Mycorrhizal Mutualists.</title>
        <authorList>
            <consortium name="DOE Joint Genome Institute"/>
            <consortium name="Mycorrhizal Genomics Consortium"/>
            <person name="Kohler A."/>
            <person name="Kuo A."/>
            <person name="Nagy L.G."/>
            <person name="Floudas D."/>
            <person name="Copeland A."/>
            <person name="Barry K.W."/>
            <person name="Cichocki N."/>
            <person name="Veneault-Fourrey C."/>
            <person name="LaButti K."/>
            <person name="Lindquist E.A."/>
            <person name="Lipzen A."/>
            <person name="Lundell T."/>
            <person name="Morin E."/>
            <person name="Murat C."/>
            <person name="Riley R."/>
            <person name="Ohm R."/>
            <person name="Sun H."/>
            <person name="Tunlid A."/>
            <person name="Henrissat B."/>
            <person name="Grigoriev I.V."/>
            <person name="Hibbett D.S."/>
            <person name="Martin F."/>
        </authorList>
    </citation>
    <scope>NUCLEOTIDE SEQUENCE [LARGE SCALE GENOMIC DNA]</scope>
    <source>
        <strain evidence="3">MUT 4182</strain>
    </source>
</reference>
<accession>A0A0C3L1U9</accession>